<dbReference type="PANTHER" id="PTHR43280:SF29">
    <property type="entry name" value="ARAC-FAMILY TRANSCRIPTIONAL REGULATOR"/>
    <property type="match status" value="1"/>
</dbReference>
<dbReference type="PROSITE" id="PS01124">
    <property type="entry name" value="HTH_ARAC_FAMILY_2"/>
    <property type="match status" value="1"/>
</dbReference>
<evidence type="ECO:0000256" key="2">
    <source>
        <dbReference type="ARBA" id="ARBA00023125"/>
    </source>
</evidence>
<keyword evidence="5" id="KW-0472">Membrane</keyword>
<protein>
    <recommendedName>
        <fullName evidence="6">HTH araC/xylS-type domain-containing protein</fullName>
    </recommendedName>
</protein>
<accession>A0A1P8MWE6</accession>
<feature type="transmembrane region" description="Helical" evidence="5">
    <location>
        <begin position="127"/>
        <end position="150"/>
    </location>
</feature>
<dbReference type="Gene3D" id="1.10.10.60">
    <property type="entry name" value="Homeodomain-like"/>
    <property type="match status" value="1"/>
</dbReference>
<feature type="transmembrane region" description="Helical" evidence="5">
    <location>
        <begin position="203"/>
        <end position="222"/>
    </location>
</feature>
<dbReference type="SMART" id="SM00342">
    <property type="entry name" value="HTH_ARAC"/>
    <property type="match status" value="1"/>
</dbReference>
<dbReference type="PANTHER" id="PTHR43280">
    <property type="entry name" value="ARAC-FAMILY TRANSCRIPTIONAL REGULATOR"/>
    <property type="match status" value="1"/>
</dbReference>
<feature type="transmembrane region" description="Helical" evidence="5">
    <location>
        <begin position="34"/>
        <end position="55"/>
    </location>
</feature>
<dbReference type="STRING" id="299262.BWR18_12105"/>
<gene>
    <name evidence="7" type="ORF">BWR18_12105</name>
</gene>
<keyword evidence="5" id="KW-0812">Transmembrane</keyword>
<evidence type="ECO:0000259" key="6">
    <source>
        <dbReference type="PROSITE" id="PS01124"/>
    </source>
</evidence>
<dbReference type="GO" id="GO:0043565">
    <property type="term" value="F:sequence-specific DNA binding"/>
    <property type="evidence" value="ECO:0007669"/>
    <property type="project" value="InterPro"/>
</dbReference>
<reference evidence="7 8" key="1">
    <citation type="submission" date="2017-01" db="EMBL/GenBank/DDBJ databases">
        <title>Complete genome of Tateyamaria omphalii DOK1-4 isolated from seawater in Dokdo.</title>
        <authorList>
            <person name="Kim J.H."/>
            <person name="Chi W.-J."/>
        </authorList>
    </citation>
    <scope>NUCLEOTIDE SEQUENCE [LARGE SCALE GENOMIC DNA]</scope>
    <source>
        <strain evidence="7 8">DOK1-4</strain>
    </source>
</reference>
<evidence type="ECO:0000256" key="5">
    <source>
        <dbReference type="SAM" id="Phobius"/>
    </source>
</evidence>
<proteinExistence type="predicted"/>
<evidence type="ECO:0000256" key="1">
    <source>
        <dbReference type="ARBA" id="ARBA00023015"/>
    </source>
</evidence>
<dbReference type="KEGG" id="tom:BWR18_12105"/>
<dbReference type="GO" id="GO:0003700">
    <property type="term" value="F:DNA-binding transcription factor activity"/>
    <property type="evidence" value="ECO:0007669"/>
    <property type="project" value="InterPro"/>
</dbReference>
<dbReference type="SUPFAM" id="SSF46689">
    <property type="entry name" value="Homeodomain-like"/>
    <property type="match status" value="1"/>
</dbReference>
<keyword evidence="2" id="KW-0238">DNA-binding</keyword>
<dbReference type="InterPro" id="IPR009057">
    <property type="entry name" value="Homeodomain-like_sf"/>
</dbReference>
<sequence length="360" mass="38971">MSAIALIAPTILQCTALAGILGGKRSARAEADSILAMLFGVTAIAMTAAMIPMFVPALTARFVVVMLPLALVFGPLTYAYAKTMLGGVTPSTNPLARDVTPWFATGFALSLPFATAAPPDFLQDASALWAVLLGLVFLLIIVVNSGYILYSLVLVFRRSHHQIDVADLRLVRAVVSLAAIALAAGFLVELPQVFGASAPLDPVYAAAIDLFCVMAVGGLALLHKPKRLNDRPRYARSVMTQNQAARLERKLRHAMEIQSLYKDPQLSLSRLAAHLGCPPHRLTHLLATRIGCSYSDYVSRWRVEAACKLLRKTDETVLQILLAVGFNTRSTFNATFLRHTGQSPSSYRDPTNAVRTSTKK</sequence>
<feature type="region of interest" description="Disordered" evidence="4">
    <location>
        <begin position="341"/>
        <end position="360"/>
    </location>
</feature>
<keyword evidence="3" id="KW-0804">Transcription</keyword>
<evidence type="ECO:0000256" key="3">
    <source>
        <dbReference type="ARBA" id="ARBA00023163"/>
    </source>
</evidence>
<dbReference type="PROSITE" id="PS00041">
    <property type="entry name" value="HTH_ARAC_FAMILY_1"/>
    <property type="match status" value="1"/>
</dbReference>
<evidence type="ECO:0000256" key="4">
    <source>
        <dbReference type="SAM" id="MobiDB-lite"/>
    </source>
</evidence>
<dbReference type="Pfam" id="PF12833">
    <property type="entry name" value="HTH_18"/>
    <property type="match status" value="1"/>
</dbReference>
<feature type="transmembrane region" description="Helical" evidence="5">
    <location>
        <begin position="62"/>
        <end position="81"/>
    </location>
</feature>
<dbReference type="InterPro" id="IPR018062">
    <property type="entry name" value="HTH_AraC-typ_CS"/>
</dbReference>
<feature type="transmembrane region" description="Helical" evidence="5">
    <location>
        <begin position="170"/>
        <end position="188"/>
    </location>
</feature>
<dbReference type="EMBL" id="CP019312">
    <property type="protein sequence ID" value="APX12338.1"/>
    <property type="molecule type" value="Genomic_DNA"/>
</dbReference>
<organism evidence="7 8">
    <name type="scientific">Tateyamaria omphalii</name>
    <dbReference type="NCBI Taxonomy" id="299262"/>
    <lineage>
        <taxon>Bacteria</taxon>
        <taxon>Pseudomonadati</taxon>
        <taxon>Pseudomonadota</taxon>
        <taxon>Alphaproteobacteria</taxon>
        <taxon>Rhodobacterales</taxon>
        <taxon>Roseobacteraceae</taxon>
        <taxon>Tateyamaria</taxon>
    </lineage>
</organism>
<keyword evidence="8" id="KW-1185">Reference proteome</keyword>
<dbReference type="AlphaFoldDB" id="A0A1P8MWE6"/>
<evidence type="ECO:0000313" key="7">
    <source>
        <dbReference type="EMBL" id="APX12338.1"/>
    </source>
</evidence>
<keyword evidence="1" id="KW-0805">Transcription regulation</keyword>
<dbReference type="Proteomes" id="UP000186336">
    <property type="component" value="Chromosome"/>
</dbReference>
<keyword evidence="5" id="KW-1133">Transmembrane helix</keyword>
<dbReference type="InterPro" id="IPR018060">
    <property type="entry name" value="HTH_AraC"/>
</dbReference>
<feature type="domain" description="HTH araC/xylS-type" evidence="6">
    <location>
        <begin position="249"/>
        <end position="350"/>
    </location>
</feature>
<name>A0A1P8MWE6_9RHOB</name>
<evidence type="ECO:0000313" key="8">
    <source>
        <dbReference type="Proteomes" id="UP000186336"/>
    </source>
</evidence>